<comment type="caution">
    <text evidence="1">The sequence shown here is derived from an EMBL/GenBank/DDBJ whole genome shotgun (WGS) entry which is preliminary data.</text>
</comment>
<sequence>MAGFIPGLLPTNHSQEKQFAQAYEDVLERYKGIERLGRPESHTESVFMIKLRSPDCVDLLDVFSSFLKLQCDLW</sequence>
<name>A0ABV0TGF2_9TELE</name>
<evidence type="ECO:0000313" key="1">
    <source>
        <dbReference type="EMBL" id="MEQ2231977.1"/>
    </source>
</evidence>
<reference evidence="1 2" key="1">
    <citation type="submission" date="2021-06" db="EMBL/GenBank/DDBJ databases">
        <authorList>
            <person name="Palmer J.M."/>
        </authorList>
    </citation>
    <scope>NUCLEOTIDE SEQUENCE [LARGE SCALE GENOMIC DNA]</scope>
    <source>
        <strain evidence="2">if_2019</strain>
        <tissue evidence="1">Muscle</tissue>
    </source>
</reference>
<gene>
    <name evidence="1" type="ORF">ILYODFUR_006301</name>
</gene>
<evidence type="ECO:0000313" key="2">
    <source>
        <dbReference type="Proteomes" id="UP001482620"/>
    </source>
</evidence>
<dbReference type="EMBL" id="JAHRIQ010035139">
    <property type="protein sequence ID" value="MEQ2231977.1"/>
    <property type="molecule type" value="Genomic_DNA"/>
</dbReference>
<dbReference type="Proteomes" id="UP001482620">
    <property type="component" value="Unassembled WGS sequence"/>
</dbReference>
<accession>A0ABV0TGF2</accession>
<proteinExistence type="predicted"/>
<organism evidence="1 2">
    <name type="scientific">Ilyodon furcidens</name>
    <name type="common">goldbreast splitfin</name>
    <dbReference type="NCBI Taxonomy" id="33524"/>
    <lineage>
        <taxon>Eukaryota</taxon>
        <taxon>Metazoa</taxon>
        <taxon>Chordata</taxon>
        <taxon>Craniata</taxon>
        <taxon>Vertebrata</taxon>
        <taxon>Euteleostomi</taxon>
        <taxon>Actinopterygii</taxon>
        <taxon>Neopterygii</taxon>
        <taxon>Teleostei</taxon>
        <taxon>Neoteleostei</taxon>
        <taxon>Acanthomorphata</taxon>
        <taxon>Ovalentaria</taxon>
        <taxon>Atherinomorphae</taxon>
        <taxon>Cyprinodontiformes</taxon>
        <taxon>Goodeidae</taxon>
        <taxon>Ilyodon</taxon>
    </lineage>
</organism>
<protein>
    <submittedName>
        <fullName evidence="1">Uncharacterized protein</fullName>
    </submittedName>
</protein>
<keyword evidence="2" id="KW-1185">Reference proteome</keyword>